<feature type="transmembrane region" description="Helical" evidence="1">
    <location>
        <begin position="80"/>
        <end position="99"/>
    </location>
</feature>
<evidence type="ECO:0000313" key="3">
    <source>
        <dbReference type="EMBL" id="CRY68434.1"/>
    </source>
</evidence>
<evidence type="ECO:0000313" key="4">
    <source>
        <dbReference type="Proteomes" id="UP000044625"/>
    </source>
</evidence>
<evidence type="ECO:0000313" key="2">
    <source>
        <dbReference type="EMBL" id="CNI13210.1"/>
    </source>
</evidence>
<keyword evidence="1" id="KW-1133">Transmembrane helix</keyword>
<keyword evidence="1" id="KW-0812">Transmembrane</keyword>
<evidence type="ECO:0000313" key="5">
    <source>
        <dbReference type="Proteomes" id="UP000045840"/>
    </source>
</evidence>
<dbReference type="Pfam" id="PF10840">
    <property type="entry name" value="DUF2645"/>
    <property type="match status" value="1"/>
</dbReference>
<reference evidence="2" key="1">
    <citation type="submission" date="2015-03" db="EMBL/GenBank/DDBJ databases">
        <authorList>
            <person name="Murphy D."/>
        </authorList>
    </citation>
    <scope>NUCLEOTIDE SEQUENCE [LARGE SCALE GENOMIC DNA]</scope>
    <source>
        <strain evidence="2">A125KOH2</strain>
    </source>
</reference>
<dbReference type="EMBL" id="CWJL01000021">
    <property type="protein sequence ID" value="CRY68434.1"/>
    <property type="molecule type" value="Genomic_DNA"/>
</dbReference>
<dbReference type="InterPro" id="IPR022553">
    <property type="entry name" value="DUF2645"/>
</dbReference>
<dbReference type="Proteomes" id="UP000044625">
    <property type="component" value="Unassembled WGS sequence"/>
</dbReference>
<reference evidence="5" key="2">
    <citation type="submission" date="2015-03" db="EMBL/GenBank/DDBJ databases">
        <authorList>
            <consortium name="Pathogen Informatics"/>
        </authorList>
    </citation>
    <scope>NUCLEOTIDE SEQUENCE [LARGE SCALE GENOMIC DNA]</scope>
    <source>
        <strain evidence="5">A125KOH2</strain>
    </source>
</reference>
<feature type="transmembrane region" description="Helical" evidence="1">
    <location>
        <begin position="7"/>
        <end position="23"/>
    </location>
</feature>
<dbReference type="EMBL" id="CQAZ01000029">
    <property type="protein sequence ID" value="CNI13210.1"/>
    <property type="molecule type" value="Genomic_DNA"/>
</dbReference>
<keyword evidence="4" id="KW-1185">Reference proteome</keyword>
<protein>
    <submittedName>
        <fullName evidence="2">Inner membrane protein yjeO</fullName>
    </submittedName>
</protein>
<keyword evidence="1" id="KW-0472">Membrane</keyword>
<dbReference type="Proteomes" id="UP000045840">
    <property type="component" value="Unassembled WGS sequence"/>
</dbReference>
<dbReference type="AlphaFoldDB" id="A0A0T9QI50"/>
<name>A0A0T9QI50_9GAMM</name>
<sequence>MKSIIMYGYYILCFIAIYLLSSFKEESFIDGVEIKNACIAHRALVVDDIRDFTVTLAILSLIPCFIYLKSFKFKNKPLNILSVLLAFYLLWRFFIRLNIC</sequence>
<proteinExistence type="predicted"/>
<organism evidence="2 5">
    <name type="scientific">Yersinia pekkanenii</name>
    <dbReference type="NCBI Taxonomy" id="1288385"/>
    <lineage>
        <taxon>Bacteria</taxon>
        <taxon>Pseudomonadati</taxon>
        <taxon>Pseudomonadota</taxon>
        <taxon>Gammaproteobacteria</taxon>
        <taxon>Enterobacterales</taxon>
        <taxon>Yersiniaceae</taxon>
        <taxon>Yersinia</taxon>
    </lineage>
</organism>
<reference evidence="3 4" key="3">
    <citation type="submission" date="2015-03" db="EMBL/GenBank/DDBJ databases">
        <authorList>
            <consortium name="Pathogen Informatics"/>
            <person name="Murphy D."/>
        </authorList>
    </citation>
    <scope>NUCLEOTIDE SEQUENCE [LARGE SCALE GENOMIC DNA]</scope>
    <source>
        <strain evidence="4">type strain: CIP110230</strain>
        <strain evidence="3">Type strain: CIP110230</strain>
    </source>
</reference>
<dbReference type="OrthoDB" id="6594879at2"/>
<gene>
    <name evidence="2" type="primary">yjeO_2</name>
    <name evidence="3" type="synonym">yjeO</name>
    <name evidence="2" type="ORF">ERS008529_03169</name>
    <name evidence="3" type="ORF">ERS137968_03545</name>
</gene>
<feature type="transmembrane region" description="Helical" evidence="1">
    <location>
        <begin position="52"/>
        <end position="68"/>
    </location>
</feature>
<accession>A0A0T9QI50</accession>
<dbReference type="STRING" id="1288385.ERS137968_03545"/>
<evidence type="ECO:0000256" key="1">
    <source>
        <dbReference type="SAM" id="Phobius"/>
    </source>
</evidence>